<feature type="region of interest" description="Disordered" evidence="1">
    <location>
        <begin position="1"/>
        <end position="33"/>
    </location>
</feature>
<dbReference type="AlphaFoldDB" id="A0A9W9MMX5"/>
<accession>A0A9W9MMX5</accession>
<proteinExistence type="predicted"/>
<dbReference type="InterPro" id="IPR021858">
    <property type="entry name" value="Fun_TF"/>
</dbReference>
<organism evidence="2 3">
    <name type="scientific">Penicillium cinerascens</name>
    <dbReference type="NCBI Taxonomy" id="70096"/>
    <lineage>
        <taxon>Eukaryota</taxon>
        <taxon>Fungi</taxon>
        <taxon>Dikarya</taxon>
        <taxon>Ascomycota</taxon>
        <taxon>Pezizomycotina</taxon>
        <taxon>Eurotiomycetes</taxon>
        <taxon>Eurotiomycetidae</taxon>
        <taxon>Eurotiales</taxon>
        <taxon>Aspergillaceae</taxon>
        <taxon>Penicillium</taxon>
    </lineage>
</organism>
<sequence>LSPNTSDLDSSQGSPAPRDGSESSARTPADDLPMPTRMLEMRLLHHYLTSTYHTLAKDGLSAYNWSIKIPRMATSFPYLLDSILTFSALHLATLEPDNRLSWLDAAVRYQSQSCSGMGKILPIVTPEHSEPAFLSSVFILLFATGFSGLSRANHPMDPITAVVEMRTLMSGCAMLFGRLLERAPQELEDWLSLPEAQESFQSKEKPNGDGATIEETQKLFDLHKNLMNSLVRLQSIIETDQSPNQPVYQSTWGILHQVIEPWPKIGIHGGVIAWPLYIGENFISLVQSGDWTARVLFLHYSVAMCLMCNRWYVRDWGHRAILAILEPLDEIPPQWEQTISWIEKVVDINS</sequence>
<dbReference type="PANTHER" id="PTHR47784:SF14">
    <property type="entry name" value="ZN(II)2CYS6 TRANSCRIPTION FACTOR (EUROFUNG)"/>
    <property type="match status" value="1"/>
</dbReference>
<evidence type="ECO:0008006" key="4">
    <source>
        <dbReference type="Google" id="ProtNLM"/>
    </source>
</evidence>
<feature type="compositionally biased region" description="Polar residues" evidence="1">
    <location>
        <begin position="1"/>
        <end position="14"/>
    </location>
</feature>
<name>A0A9W9MMX5_9EURO</name>
<dbReference type="RefSeq" id="XP_058308772.1">
    <property type="nucleotide sequence ID" value="XM_058452234.1"/>
</dbReference>
<dbReference type="InterPro" id="IPR053157">
    <property type="entry name" value="Sterol_Uptake_Regulator"/>
</dbReference>
<evidence type="ECO:0000313" key="2">
    <source>
        <dbReference type="EMBL" id="KAJ5204293.1"/>
    </source>
</evidence>
<keyword evidence="3" id="KW-1185">Reference proteome</keyword>
<feature type="non-terminal residue" evidence="2">
    <location>
        <position position="1"/>
    </location>
</feature>
<dbReference type="Pfam" id="PF11951">
    <property type="entry name" value="Fungal_trans_2"/>
    <property type="match status" value="1"/>
</dbReference>
<dbReference type="PANTHER" id="PTHR47784">
    <property type="entry name" value="STEROL UPTAKE CONTROL PROTEIN 2"/>
    <property type="match status" value="1"/>
</dbReference>
<dbReference type="EMBL" id="JAPQKR010000012">
    <property type="protein sequence ID" value="KAJ5204293.1"/>
    <property type="molecule type" value="Genomic_DNA"/>
</dbReference>
<comment type="caution">
    <text evidence="2">The sequence shown here is derived from an EMBL/GenBank/DDBJ whole genome shotgun (WGS) entry which is preliminary data.</text>
</comment>
<protein>
    <recommendedName>
        <fullName evidence="4">C6 transcription factor</fullName>
    </recommendedName>
</protein>
<gene>
    <name evidence="2" type="ORF">N7498_005172</name>
</gene>
<evidence type="ECO:0000313" key="3">
    <source>
        <dbReference type="Proteomes" id="UP001150904"/>
    </source>
</evidence>
<dbReference type="OrthoDB" id="4937900at2759"/>
<evidence type="ECO:0000256" key="1">
    <source>
        <dbReference type="SAM" id="MobiDB-lite"/>
    </source>
</evidence>
<reference evidence="2" key="2">
    <citation type="journal article" date="2023" name="IMA Fungus">
        <title>Comparative genomic study of the Penicillium genus elucidates a diverse pangenome and 15 lateral gene transfer events.</title>
        <authorList>
            <person name="Petersen C."/>
            <person name="Sorensen T."/>
            <person name="Nielsen M.R."/>
            <person name="Sondergaard T.E."/>
            <person name="Sorensen J.L."/>
            <person name="Fitzpatrick D.A."/>
            <person name="Frisvad J.C."/>
            <person name="Nielsen K.L."/>
        </authorList>
    </citation>
    <scope>NUCLEOTIDE SEQUENCE</scope>
    <source>
        <strain evidence="2">IBT 15544</strain>
    </source>
</reference>
<dbReference type="Proteomes" id="UP001150904">
    <property type="component" value="Unassembled WGS sequence"/>
</dbReference>
<dbReference type="GeneID" id="83179535"/>
<dbReference type="GO" id="GO:0001228">
    <property type="term" value="F:DNA-binding transcription activator activity, RNA polymerase II-specific"/>
    <property type="evidence" value="ECO:0007669"/>
    <property type="project" value="TreeGrafter"/>
</dbReference>
<reference evidence="2" key="1">
    <citation type="submission" date="2022-12" db="EMBL/GenBank/DDBJ databases">
        <authorList>
            <person name="Petersen C."/>
        </authorList>
    </citation>
    <scope>NUCLEOTIDE SEQUENCE</scope>
    <source>
        <strain evidence="2">IBT 15544</strain>
    </source>
</reference>